<keyword evidence="3" id="KW-1185">Reference proteome</keyword>
<name>A0A4U7L3D2_9BASI</name>
<dbReference type="GeneID" id="40723291"/>
<feature type="compositionally biased region" description="Basic and acidic residues" evidence="1">
    <location>
        <begin position="226"/>
        <end position="238"/>
    </location>
</feature>
<accession>A0A4U7L3D2</accession>
<evidence type="ECO:0000256" key="1">
    <source>
        <dbReference type="SAM" id="MobiDB-lite"/>
    </source>
</evidence>
<feature type="compositionally biased region" description="Polar residues" evidence="1">
    <location>
        <begin position="283"/>
        <end position="299"/>
    </location>
</feature>
<dbReference type="RefSeq" id="XP_029742383.1">
    <property type="nucleotide sequence ID" value="XM_029880997.1"/>
</dbReference>
<protein>
    <submittedName>
        <fullName evidence="2">Uncharacterized protein</fullName>
    </submittedName>
</protein>
<feature type="region of interest" description="Disordered" evidence="1">
    <location>
        <begin position="349"/>
        <end position="371"/>
    </location>
</feature>
<feature type="compositionally biased region" description="Low complexity" evidence="1">
    <location>
        <begin position="357"/>
        <end position="368"/>
    </location>
</feature>
<gene>
    <name evidence="2" type="ORF">EX895_000396</name>
</gene>
<feature type="compositionally biased region" description="Low complexity" evidence="1">
    <location>
        <begin position="147"/>
        <end position="168"/>
    </location>
</feature>
<feature type="compositionally biased region" description="Low complexity" evidence="1">
    <location>
        <begin position="208"/>
        <end position="218"/>
    </location>
</feature>
<feature type="compositionally biased region" description="Low complexity" evidence="1">
    <location>
        <begin position="100"/>
        <end position="113"/>
    </location>
</feature>
<comment type="caution">
    <text evidence="2">The sequence shown here is derived from an EMBL/GenBank/DDBJ whole genome shotgun (WGS) entry which is preliminary data.</text>
</comment>
<feature type="compositionally biased region" description="Low complexity" evidence="1">
    <location>
        <begin position="256"/>
        <end position="277"/>
    </location>
</feature>
<feature type="compositionally biased region" description="Low complexity" evidence="1">
    <location>
        <begin position="61"/>
        <end position="78"/>
    </location>
</feature>
<evidence type="ECO:0000313" key="2">
    <source>
        <dbReference type="EMBL" id="TKY90398.1"/>
    </source>
</evidence>
<reference evidence="2 3" key="1">
    <citation type="submission" date="2019-05" db="EMBL/GenBank/DDBJ databases">
        <title>Sporisorium graminicola CBS 10092 draft sequencing and annotation.</title>
        <authorList>
            <person name="Solano-Gonzalez S."/>
            <person name="Caddick M.X."/>
            <person name="Darby A."/>
        </authorList>
    </citation>
    <scope>NUCLEOTIDE SEQUENCE [LARGE SCALE GENOMIC DNA]</scope>
    <source>
        <strain evidence="2 3">CBS 10092</strain>
    </source>
</reference>
<organism evidence="2 3">
    <name type="scientific">Sporisorium graminicola</name>
    <dbReference type="NCBI Taxonomy" id="280036"/>
    <lineage>
        <taxon>Eukaryota</taxon>
        <taxon>Fungi</taxon>
        <taxon>Dikarya</taxon>
        <taxon>Basidiomycota</taxon>
        <taxon>Ustilaginomycotina</taxon>
        <taxon>Ustilaginomycetes</taxon>
        <taxon>Ustilaginales</taxon>
        <taxon>Ustilaginaceae</taxon>
        <taxon>Sporisorium</taxon>
    </lineage>
</organism>
<sequence>MERTWSTDSVSSIPDYSLPDPTRLRKAARRLSNQASHQGAREWRKSRPHHSTGGAASHIQTNGNGYNANGSSTNAGNNLHPYSATNAKAGPSSRRLSHDTSATSSAQAPSPGSIRRRNILDSAAAVAVSKQSAFDSRNNRHSFAAYSPNWSPQPASSPASSTSAWPAADPDFSGSSTDRPARRRRSATVASKEAYSADPSADGGGGYASSSDQHSSGSDYEPFDWDIGRKRSSHDHPRSMLSDHFSFKPPNNSGHASNNHTIASATAAAWRSSASTSPPLQAASGSVNDWRSSSRTAHNINGKRRSPRKRSQQSPSGSSANLHATFRSAPRPNRDSILSRAIGAAGSLTSSNNADTAMPSGSAPSSAAQQVTAQHIPRQLQRHLVQALHPTGDVSV</sequence>
<dbReference type="KEGG" id="sgra:EX895_000396"/>
<dbReference type="AlphaFoldDB" id="A0A4U7L3D2"/>
<dbReference type="Proteomes" id="UP000306050">
    <property type="component" value="Chromosome SGRAM_1"/>
</dbReference>
<dbReference type="OrthoDB" id="377083at2759"/>
<feature type="compositionally biased region" description="Basic residues" evidence="1">
    <location>
        <begin position="301"/>
        <end position="311"/>
    </location>
</feature>
<proteinExistence type="predicted"/>
<feature type="region of interest" description="Disordered" evidence="1">
    <location>
        <begin position="1"/>
        <end position="335"/>
    </location>
</feature>
<dbReference type="EMBL" id="SRRM01000002">
    <property type="protein sequence ID" value="TKY90398.1"/>
    <property type="molecule type" value="Genomic_DNA"/>
</dbReference>
<evidence type="ECO:0000313" key="3">
    <source>
        <dbReference type="Proteomes" id="UP000306050"/>
    </source>
</evidence>
<feature type="compositionally biased region" description="Polar residues" evidence="1">
    <location>
        <begin position="1"/>
        <end position="14"/>
    </location>
</feature>